<organism evidence="1 2">
    <name type="scientific">Methanobrevibacter curvatus</name>
    <dbReference type="NCBI Taxonomy" id="49547"/>
    <lineage>
        <taxon>Archaea</taxon>
        <taxon>Methanobacteriati</taxon>
        <taxon>Methanobacteriota</taxon>
        <taxon>Methanomada group</taxon>
        <taxon>Methanobacteria</taxon>
        <taxon>Methanobacteriales</taxon>
        <taxon>Methanobacteriaceae</taxon>
        <taxon>Methanobrevibacter</taxon>
    </lineage>
</organism>
<dbReference type="AlphaFoldDB" id="A0A166CAN4"/>
<sequence>MKFDNLKIEREELIELMKLSEKIGRYNKMISLEKDLDKSHIYREILIQITDKRISLLEKLGF</sequence>
<evidence type="ECO:0000313" key="2">
    <source>
        <dbReference type="Proteomes" id="UP000077245"/>
    </source>
</evidence>
<dbReference type="RefSeq" id="WP_067089850.1">
    <property type="nucleotide sequence ID" value="NZ_LWMV01000105.1"/>
</dbReference>
<dbReference type="EMBL" id="LWMV01000105">
    <property type="protein sequence ID" value="KZX14306.1"/>
    <property type="molecule type" value="Genomic_DNA"/>
</dbReference>
<reference evidence="1 2" key="1">
    <citation type="submission" date="2016-04" db="EMBL/GenBank/DDBJ databases">
        <title>Genome sequence of Methanobrevibacter curvatus DSM 11111.</title>
        <authorList>
            <person name="Poehlein A."/>
            <person name="Seedorf H."/>
            <person name="Daniel R."/>
        </authorList>
    </citation>
    <scope>NUCLEOTIDE SEQUENCE [LARGE SCALE GENOMIC DNA]</scope>
    <source>
        <strain evidence="1 2">DSM 11111</strain>
    </source>
</reference>
<protein>
    <submittedName>
        <fullName evidence="1">Uncharacterized protein</fullName>
    </submittedName>
</protein>
<comment type="caution">
    <text evidence="1">The sequence shown here is derived from an EMBL/GenBank/DDBJ whole genome shotgun (WGS) entry which is preliminary data.</text>
</comment>
<dbReference type="PATRIC" id="fig|49547.3.peg.555"/>
<dbReference type="STRING" id="49547.MBCUR_05300"/>
<name>A0A166CAN4_9EURY</name>
<keyword evidence="2" id="KW-1185">Reference proteome</keyword>
<dbReference type="Proteomes" id="UP000077245">
    <property type="component" value="Unassembled WGS sequence"/>
</dbReference>
<gene>
    <name evidence="1" type="ORF">MBCUR_05300</name>
</gene>
<proteinExistence type="predicted"/>
<evidence type="ECO:0000313" key="1">
    <source>
        <dbReference type="EMBL" id="KZX14306.1"/>
    </source>
</evidence>
<accession>A0A166CAN4</accession>